<dbReference type="SMART" id="SM00346">
    <property type="entry name" value="HTH_ICLR"/>
    <property type="match status" value="1"/>
</dbReference>
<gene>
    <name evidence="7" type="ORF">SAMN05216551_101384</name>
</gene>
<dbReference type="PROSITE" id="PS51078">
    <property type="entry name" value="ICLR_ED"/>
    <property type="match status" value="1"/>
</dbReference>
<dbReference type="AlphaFoldDB" id="A0A1H2PJE3"/>
<accession>A0A1H2PJE3</accession>
<evidence type="ECO:0000256" key="1">
    <source>
        <dbReference type="ARBA" id="ARBA00023015"/>
    </source>
</evidence>
<keyword evidence="3" id="KW-0804">Transcription</keyword>
<dbReference type="SUPFAM" id="SSF55781">
    <property type="entry name" value="GAF domain-like"/>
    <property type="match status" value="1"/>
</dbReference>
<proteinExistence type="predicted"/>
<dbReference type="PROSITE" id="PS51077">
    <property type="entry name" value="HTH_ICLR"/>
    <property type="match status" value="1"/>
</dbReference>
<feature type="region of interest" description="Disordered" evidence="4">
    <location>
        <begin position="1"/>
        <end position="26"/>
    </location>
</feature>
<sequence>MDVMTNKETSGHALGEETRDSAAVVSRGAETGALTRGLQLLAVMSDASRPLSLSEIAEASGIAASTTHRLLHTLSQCEQVYKNAQGRYCLAPRALFPLGLDHPLQVLRRDAAEMLRELQARHGPSVLLVAFLGEKRMVVDFAPGAYSVAPYFDTRISAPAHASVSGKILLADLPEADRQRLLGDAPYPARTRHTITTRAALDDALAEVEASGLATNFNENVMGICAIGAPLVAPSGRAIGAIVLTGPDTFFGAERRDAIAEDVRRVAHMLSAMSMSVRAVARFLSL</sequence>
<keyword evidence="1" id="KW-0805">Transcription regulation</keyword>
<dbReference type="InterPro" id="IPR050707">
    <property type="entry name" value="HTH_MetabolicPath_Reg"/>
</dbReference>
<evidence type="ECO:0000256" key="2">
    <source>
        <dbReference type="ARBA" id="ARBA00023125"/>
    </source>
</evidence>
<keyword evidence="2 7" id="KW-0238">DNA-binding</keyword>
<keyword evidence="8" id="KW-1185">Reference proteome</keyword>
<dbReference type="PANTHER" id="PTHR30136:SF24">
    <property type="entry name" value="HTH-TYPE TRANSCRIPTIONAL REPRESSOR ALLR"/>
    <property type="match status" value="1"/>
</dbReference>
<dbReference type="InterPro" id="IPR036390">
    <property type="entry name" value="WH_DNA-bd_sf"/>
</dbReference>
<evidence type="ECO:0000259" key="5">
    <source>
        <dbReference type="PROSITE" id="PS51077"/>
    </source>
</evidence>
<dbReference type="GO" id="GO:0003700">
    <property type="term" value="F:DNA-binding transcription factor activity"/>
    <property type="evidence" value="ECO:0007669"/>
    <property type="project" value="TreeGrafter"/>
</dbReference>
<dbReference type="Pfam" id="PF01614">
    <property type="entry name" value="IclR_C"/>
    <property type="match status" value="1"/>
</dbReference>
<dbReference type="Proteomes" id="UP000243719">
    <property type="component" value="Unassembled WGS sequence"/>
</dbReference>
<dbReference type="InterPro" id="IPR005471">
    <property type="entry name" value="Tscrpt_reg_IclR_N"/>
</dbReference>
<evidence type="ECO:0000256" key="3">
    <source>
        <dbReference type="ARBA" id="ARBA00023163"/>
    </source>
</evidence>
<dbReference type="PANTHER" id="PTHR30136">
    <property type="entry name" value="HELIX-TURN-HELIX TRANSCRIPTIONAL REGULATOR, ICLR FAMILY"/>
    <property type="match status" value="1"/>
</dbReference>
<dbReference type="InterPro" id="IPR036388">
    <property type="entry name" value="WH-like_DNA-bd_sf"/>
</dbReference>
<dbReference type="InterPro" id="IPR029016">
    <property type="entry name" value="GAF-like_dom_sf"/>
</dbReference>
<reference evidence="8" key="1">
    <citation type="submission" date="2016-09" db="EMBL/GenBank/DDBJ databases">
        <authorList>
            <person name="Varghese N."/>
            <person name="Submissions S."/>
        </authorList>
    </citation>
    <scope>NUCLEOTIDE SEQUENCE [LARGE SCALE GENOMIC DNA]</scope>
    <source>
        <strain evidence="8">JS23</strain>
    </source>
</reference>
<evidence type="ECO:0000259" key="6">
    <source>
        <dbReference type="PROSITE" id="PS51078"/>
    </source>
</evidence>
<evidence type="ECO:0000256" key="4">
    <source>
        <dbReference type="SAM" id="MobiDB-lite"/>
    </source>
</evidence>
<protein>
    <submittedName>
        <fullName evidence="7">DNA-binding transcriptional regulator, IclR family</fullName>
    </submittedName>
</protein>
<feature type="domain" description="IclR-ED" evidence="6">
    <location>
        <begin position="94"/>
        <end position="286"/>
    </location>
</feature>
<dbReference type="EMBL" id="FNLO01000001">
    <property type="protein sequence ID" value="SDV46501.1"/>
    <property type="molecule type" value="Genomic_DNA"/>
</dbReference>
<dbReference type="STRING" id="1770053.SAMN05216551_101384"/>
<dbReference type="GO" id="GO:0003677">
    <property type="term" value="F:DNA binding"/>
    <property type="evidence" value="ECO:0007669"/>
    <property type="project" value="UniProtKB-KW"/>
</dbReference>
<dbReference type="Gene3D" id="1.10.10.10">
    <property type="entry name" value="Winged helix-like DNA-binding domain superfamily/Winged helix DNA-binding domain"/>
    <property type="match status" value="1"/>
</dbReference>
<evidence type="ECO:0000313" key="7">
    <source>
        <dbReference type="EMBL" id="SDV46501.1"/>
    </source>
</evidence>
<organism evidence="7 8">
    <name type="scientific">Chitinasiproducens palmae</name>
    <dbReference type="NCBI Taxonomy" id="1770053"/>
    <lineage>
        <taxon>Bacteria</taxon>
        <taxon>Pseudomonadati</taxon>
        <taxon>Pseudomonadota</taxon>
        <taxon>Betaproteobacteria</taxon>
        <taxon>Burkholderiales</taxon>
        <taxon>Burkholderiaceae</taxon>
        <taxon>Chitinasiproducens</taxon>
    </lineage>
</organism>
<dbReference type="GO" id="GO:0045892">
    <property type="term" value="P:negative regulation of DNA-templated transcription"/>
    <property type="evidence" value="ECO:0007669"/>
    <property type="project" value="TreeGrafter"/>
</dbReference>
<dbReference type="Gene3D" id="3.30.450.40">
    <property type="match status" value="1"/>
</dbReference>
<dbReference type="InterPro" id="IPR014757">
    <property type="entry name" value="Tscrpt_reg_IclR_C"/>
</dbReference>
<name>A0A1H2PJE3_9BURK</name>
<feature type="domain" description="HTH iclR-type" evidence="5">
    <location>
        <begin position="31"/>
        <end position="92"/>
    </location>
</feature>
<dbReference type="SUPFAM" id="SSF46785">
    <property type="entry name" value="Winged helix' DNA-binding domain"/>
    <property type="match status" value="1"/>
</dbReference>
<dbReference type="Pfam" id="PF09339">
    <property type="entry name" value="HTH_IclR"/>
    <property type="match status" value="1"/>
</dbReference>
<evidence type="ECO:0000313" key="8">
    <source>
        <dbReference type="Proteomes" id="UP000243719"/>
    </source>
</evidence>